<protein>
    <submittedName>
        <fullName evidence="1">Uncharacterized protein</fullName>
    </submittedName>
</protein>
<organism evidence="1 2">
    <name type="scientific">Fictibacillus enclensis</name>
    <dbReference type="NCBI Taxonomy" id="1017270"/>
    <lineage>
        <taxon>Bacteria</taxon>
        <taxon>Bacillati</taxon>
        <taxon>Bacillota</taxon>
        <taxon>Bacilli</taxon>
        <taxon>Bacillales</taxon>
        <taxon>Fictibacillaceae</taxon>
        <taxon>Fictibacillus</taxon>
    </lineage>
</organism>
<comment type="caution">
    <text evidence="1">The sequence shown here is derived from an EMBL/GenBank/DDBJ whole genome shotgun (WGS) entry which is preliminary data.</text>
</comment>
<name>A0A0V8J8M4_9BACL</name>
<keyword evidence="2" id="KW-1185">Reference proteome</keyword>
<dbReference type="Proteomes" id="UP000054099">
    <property type="component" value="Unassembled WGS sequence"/>
</dbReference>
<gene>
    <name evidence="1" type="ORF">AS030_11870</name>
</gene>
<dbReference type="RefSeq" id="WP_061972064.1">
    <property type="nucleotide sequence ID" value="NZ_FMAV01000002.1"/>
</dbReference>
<dbReference type="EMBL" id="LNQN01000002">
    <property type="protein sequence ID" value="KSU83268.1"/>
    <property type="molecule type" value="Genomic_DNA"/>
</dbReference>
<reference evidence="1 2" key="1">
    <citation type="journal article" date="2014" name="Antonie Van Leeuwenhoek">
        <title>Fictibacillus enclensis sp. nov., isolated from marine sediment.</title>
        <authorList>
            <person name="Dastager S.G."/>
            <person name="Mawlankar R."/>
            <person name="Srinivasan K."/>
            <person name="Tang S.K."/>
            <person name="Lee J.C."/>
            <person name="Ramana V.V."/>
            <person name="Shouche Y.S."/>
        </authorList>
    </citation>
    <scope>NUCLEOTIDE SEQUENCE [LARGE SCALE GENOMIC DNA]</scope>
    <source>
        <strain evidence="1 2">NIO-1003</strain>
    </source>
</reference>
<evidence type="ECO:0000313" key="2">
    <source>
        <dbReference type="Proteomes" id="UP000054099"/>
    </source>
</evidence>
<sequence length="61" mass="7083">MFNGYTVDSAVDRNFIAFFHDPYASLNPKQTVGEALEDHCAVERPERREIEEGHYIACHER</sequence>
<evidence type="ECO:0000313" key="1">
    <source>
        <dbReference type="EMBL" id="KSU83268.1"/>
    </source>
</evidence>
<accession>A0A0V8J8M4</accession>
<proteinExistence type="predicted"/>
<dbReference type="AlphaFoldDB" id="A0A0V8J8M4"/>